<evidence type="ECO:0000313" key="1">
    <source>
        <dbReference type="EMBL" id="GAH09537.1"/>
    </source>
</evidence>
<reference evidence="1" key="1">
    <citation type="journal article" date="2014" name="Front. Microbiol.">
        <title>High frequency of phylogenetically diverse reductive dehalogenase-homologous genes in deep subseafloor sedimentary metagenomes.</title>
        <authorList>
            <person name="Kawai M."/>
            <person name="Futagami T."/>
            <person name="Toyoda A."/>
            <person name="Takaki Y."/>
            <person name="Nishi S."/>
            <person name="Hori S."/>
            <person name="Arai W."/>
            <person name="Tsubouchi T."/>
            <person name="Morono Y."/>
            <person name="Uchiyama I."/>
            <person name="Ito T."/>
            <person name="Fujiyama A."/>
            <person name="Inagaki F."/>
            <person name="Takami H."/>
        </authorList>
    </citation>
    <scope>NUCLEOTIDE SEQUENCE</scope>
    <source>
        <strain evidence="1">Expedition CK06-06</strain>
    </source>
</reference>
<sequence>EEPDLVLVGESDPRAESASKPYGVKLCARTRLSLG</sequence>
<dbReference type="AlphaFoldDB" id="X1CP42"/>
<name>X1CP42_9ZZZZ</name>
<gene>
    <name evidence="1" type="ORF">S01H4_62864</name>
</gene>
<feature type="non-terminal residue" evidence="1">
    <location>
        <position position="1"/>
    </location>
</feature>
<organism evidence="1">
    <name type="scientific">marine sediment metagenome</name>
    <dbReference type="NCBI Taxonomy" id="412755"/>
    <lineage>
        <taxon>unclassified sequences</taxon>
        <taxon>metagenomes</taxon>
        <taxon>ecological metagenomes</taxon>
    </lineage>
</organism>
<dbReference type="EMBL" id="BART01037636">
    <property type="protein sequence ID" value="GAH09537.1"/>
    <property type="molecule type" value="Genomic_DNA"/>
</dbReference>
<proteinExistence type="predicted"/>
<protein>
    <submittedName>
        <fullName evidence="1">Uncharacterized protein</fullName>
    </submittedName>
</protein>
<accession>X1CP42</accession>
<comment type="caution">
    <text evidence="1">The sequence shown here is derived from an EMBL/GenBank/DDBJ whole genome shotgun (WGS) entry which is preliminary data.</text>
</comment>